<reference evidence="2 3" key="1">
    <citation type="submission" date="2016-04" db="EMBL/GenBank/DDBJ databases">
        <title>A degradative enzymes factory behind the ericoid mycorrhizal symbiosis.</title>
        <authorList>
            <consortium name="DOE Joint Genome Institute"/>
            <person name="Martino E."/>
            <person name="Morin E."/>
            <person name="Grelet G."/>
            <person name="Kuo A."/>
            <person name="Kohler A."/>
            <person name="Daghino S."/>
            <person name="Barry K."/>
            <person name="Choi C."/>
            <person name="Cichocki N."/>
            <person name="Clum A."/>
            <person name="Copeland A."/>
            <person name="Hainaut M."/>
            <person name="Haridas S."/>
            <person name="Labutti K."/>
            <person name="Lindquist E."/>
            <person name="Lipzen A."/>
            <person name="Khouja H.-R."/>
            <person name="Murat C."/>
            <person name="Ohm R."/>
            <person name="Olson A."/>
            <person name="Spatafora J."/>
            <person name="Veneault-Fourrey C."/>
            <person name="Henrissat B."/>
            <person name="Grigoriev I."/>
            <person name="Martin F."/>
            <person name="Perotto S."/>
        </authorList>
    </citation>
    <scope>NUCLEOTIDE SEQUENCE [LARGE SCALE GENOMIC DNA]</scope>
    <source>
        <strain evidence="2 3">E</strain>
    </source>
</reference>
<protein>
    <submittedName>
        <fullName evidence="2">Uncharacterized protein</fullName>
    </submittedName>
</protein>
<name>A0A2J6TMB9_9HELO</name>
<dbReference type="EMBL" id="KZ613772">
    <property type="protein sequence ID" value="PMD64122.1"/>
    <property type="molecule type" value="Genomic_DNA"/>
</dbReference>
<dbReference type="Proteomes" id="UP000235371">
    <property type="component" value="Unassembled WGS sequence"/>
</dbReference>
<evidence type="ECO:0000313" key="2">
    <source>
        <dbReference type="EMBL" id="PMD64122.1"/>
    </source>
</evidence>
<gene>
    <name evidence="2" type="ORF">K444DRAFT_641060</name>
</gene>
<accession>A0A2J6TMB9</accession>
<dbReference type="RefSeq" id="XP_024741026.1">
    <property type="nucleotide sequence ID" value="XM_024884561.1"/>
</dbReference>
<dbReference type="GeneID" id="36592638"/>
<sequence length="232" mass="26696">MASADVQDPQVFSHFLKHLDDYEQHSTPVASLYKAPKAPYETLNLTSTFNYFKDNEDGSPPAPNYVVVNHESKEKDFIDDDQIQKVYYPEVEKLLKSATGASKIFIFDHTLRRESHDQRSQTEPNEKKPILLRVGPERVTHRLPAEAETLLRGRYQIINLPKPSRFLMKSSFPLSLFILIVREKRIRVFDSKTEGRAKSAPHSAFIDEERVGEASRESIEVRALVFHPDDTE</sequence>
<comment type="similarity">
    <text evidence="1">Belongs to the asaB hydroxylase/desaturase family.</text>
</comment>
<keyword evidence="3" id="KW-1185">Reference proteome</keyword>
<dbReference type="STRING" id="1095630.A0A2J6TMB9"/>
<organism evidence="2 3">
    <name type="scientific">Hyaloscypha bicolor E</name>
    <dbReference type="NCBI Taxonomy" id="1095630"/>
    <lineage>
        <taxon>Eukaryota</taxon>
        <taxon>Fungi</taxon>
        <taxon>Dikarya</taxon>
        <taxon>Ascomycota</taxon>
        <taxon>Pezizomycotina</taxon>
        <taxon>Leotiomycetes</taxon>
        <taxon>Helotiales</taxon>
        <taxon>Hyaloscyphaceae</taxon>
        <taxon>Hyaloscypha</taxon>
        <taxon>Hyaloscypha bicolor</taxon>
    </lineage>
</organism>
<proteinExistence type="inferred from homology"/>
<evidence type="ECO:0000313" key="3">
    <source>
        <dbReference type="Proteomes" id="UP000235371"/>
    </source>
</evidence>
<dbReference type="InterPro" id="IPR044053">
    <property type="entry name" value="AsaB-like"/>
</dbReference>
<dbReference type="InParanoid" id="A0A2J6TMB9"/>
<dbReference type="PANTHER" id="PTHR34598:SF3">
    <property type="entry name" value="OXIDOREDUCTASE AN1597"/>
    <property type="match status" value="1"/>
</dbReference>
<dbReference type="AlphaFoldDB" id="A0A2J6TMB9"/>
<evidence type="ECO:0000256" key="1">
    <source>
        <dbReference type="ARBA" id="ARBA00023604"/>
    </source>
</evidence>
<dbReference type="GO" id="GO:0016491">
    <property type="term" value="F:oxidoreductase activity"/>
    <property type="evidence" value="ECO:0007669"/>
    <property type="project" value="InterPro"/>
</dbReference>
<dbReference type="OrthoDB" id="412788at2759"/>
<dbReference type="PANTHER" id="PTHR34598">
    <property type="entry name" value="BLL6449 PROTEIN"/>
    <property type="match status" value="1"/>
</dbReference>